<dbReference type="PROSITE" id="PS51186">
    <property type="entry name" value="GNAT"/>
    <property type="match status" value="1"/>
</dbReference>
<dbReference type="AlphaFoldDB" id="A0A1N7JK63"/>
<dbReference type="PANTHER" id="PTHR43792">
    <property type="entry name" value="GNAT FAMILY, PUTATIVE (AFU_ORTHOLOGUE AFUA_3G00765)-RELATED-RELATED"/>
    <property type="match status" value="1"/>
</dbReference>
<gene>
    <name evidence="2" type="ORF">SAMN05421759_10118</name>
</gene>
<sequence>MLVTDRLILRAFEPRDRDAFVALNSDPQVMHFFGRPYSAQESLAQLSDFAQAQARRGYAFSAVERRSDHRVIGMCGLSRVDAGLPCAPATEIGWRLRPEAWGHGYATEAARAWLAHGFDALGLPEIVAFAPKINVPSRRVMARIGMRHDPDEDFLHPDIARDSELNPMVLCRIDKARWRALKEPHDT</sequence>
<name>A0A1N7JK63_9RHOB</name>
<proteinExistence type="predicted"/>
<dbReference type="Gene3D" id="3.40.630.30">
    <property type="match status" value="1"/>
</dbReference>
<dbReference type="EMBL" id="FTOQ01000001">
    <property type="protein sequence ID" value="SIS49636.1"/>
    <property type="molecule type" value="Genomic_DNA"/>
</dbReference>
<dbReference type="Proteomes" id="UP000186684">
    <property type="component" value="Unassembled WGS sequence"/>
</dbReference>
<keyword evidence="3" id="KW-1185">Reference proteome</keyword>
<dbReference type="Pfam" id="PF13302">
    <property type="entry name" value="Acetyltransf_3"/>
    <property type="match status" value="1"/>
</dbReference>
<dbReference type="RefSeq" id="WP_076443775.1">
    <property type="nucleotide sequence ID" value="NZ_FTOQ01000001.1"/>
</dbReference>
<accession>A0A1N7JK63</accession>
<dbReference type="SUPFAM" id="SSF55729">
    <property type="entry name" value="Acyl-CoA N-acyltransferases (Nat)"/>
    <property type="match status" value="1"/>
</dbReference>
<dbReference type="InterPro" id="IPR051531">
    <property type="entry name" value="N-acetyltransferase"/>
</dbReference>
<organism evidence="2 3">
    <name type="scientific">Roseivivax lentus</name>
    <dbReference type="NCBI Taxonomy" id="633194"/>
    <lineage>
        <taxon>Bacteria</taxon>
        <taxon>Pseudomonadati</taxon>
        <taxon>Pseudomonadota</taxon>
        <taxon>Alphaproteobacteria</taxon>
        <taxon>Rhodobacterales</taxon>
        <taxon>Roseobacteraceae</taxon>
        <taxon>Roseivivax</taxon>
    </lineage>
</organism>
<feature type="domain" description="N-acetyltransferase" evidence="1">
    <location>
        <begin position="7"/>
        <end position="166"/>
    </location>
</feature>
<evidence type="ECO:0000259" key="1">
    <source>
        <dbReference type="PROSITE" id="PS51186"/>
    </source>
</evidence>
<dbReference type="InterPro" id="IPR016181">
    <property type="entry name" value="Acyl_CoA_acyltransferase"/>
</dbReference>
<dbReference type="STRING" id="633194.SAMN05421759_10118"/>
<dbReference type="OrthoDB" id="9804153at2"/>
<dbReference type="GO" id="GO:0016747">
    <property type="term" value="F:acyltransferase activity, transferring groups other than amino-acyl groups"/>
    <property type="evidence" value="ECO:0007669"/>
    <property type="project" value="InterPro"/>
</dbReference>
<dbReference type="PANTHER" id="PTHR43792:SF1">
    <property type="entry name" value="N-ACETYLTRANSFERASE DOMAIN-CONTAINING PROTEIN"/>
    <property type="match status" value="1"/>
</dbReference>
<evidence type="ECO:0000313" key="2">
    <source>
        <dbReference type="EMBL" id="SIS49636.1"/>
    </source>
</evidence>
<dbReference type="InterPro" id="IPR000182">
    <property type="entry name" value="GNAT_dom"/>
</dbReference>
<evidence type="ECO:0000313" key="3">
    <source>
        <dbReference type="Proteomes" id="UP000186684"/>
    </source>
</evidence>
<reference evidence="3" key="1">
    <citation type="submission" date="2017-01" db="EMBL/GenBank/DDBJ databases">
        <authorList>
            <person name="Varghese N."/>
            <person name="Submissions S."/>
        </authorList>
    </citation>
    <scope>NUCLEOTIDE SEQUENCE [LARGE SCALE GENOMIC DNA]</scope>
    <source>
        <strain evidence="3">DSM 29430</strain>
    </source>
</reference>
<keyword evidence="2" id="KW-0808">Transferase</keyword>
<protein>
    <submittedName>
        <fullName evidence="2">Ribosomal-protein-alanine N-acetyltransferase</fullName>
    </submittedName>
</protein>